<evidence type="ECO:0000256" key="7">
    <source>
        <dbReference type="ARBA" id="ARBA00022842"/>
    </source>
</evidence>
<keyword evidence="5" id="KW-0479">Metal-binding</keyword>
<dbReference type="Gene3D" id="1.10.246.80">
    <property type="match status" value="1"/>
</dbReference>
<dbReference type="InterPro" id="IPR050124">
    <property type="entry name" value="tRNA_CCA-adding_enzyme"/>
</dbReference>
<dbReference type="AlphaFoldDB" id="A0A1G2MRI2"/>
<dbReference type="InterPro" id="IPR032828">
    <property type="entry name" value="PolyA_RNA-bd"/>
</dbReference>
<accession>A0A1G2MRI2</accession>
<dbReference type="Pfam" id="PF01966">
    <property type="entry name" value="HD"/>
    <property type="match status" value="1"/>
</dbReference>
<evidence type="ECO:0000256" key="8">
    <source>
        <dbReference type="ARBA" id="ARBA00022884"/>
    </source>
</evidence>
<evidence type="ECO:0000256" key="3">
    <source>
        <dbReference type="ARBA" id="ARBA00022694"/>
    </source>
</evidence>
<dbReference type="GO" id="GO:0008033">
    <property type="term" value="P:tRNA processing"/>
    <property type="evidence" value="ECO:0007669"/>
    <property type="project" value="UniProtKB-KW"/>
</dbReference>
<dbReference type="EMBL" id="MHRP01000032">
    <property type="protein sequence ID" value="OHA26354.1"/>
    <property type="molecule type" value="Genomic_DNA"/>
</dbReference>
<dbReference type="InterPro" id="IPR002646">
    <property type="entry name" value="PolA_pol_head_dom"/>
</dbReference>
<keyword evidence="2 9" id="KW-0808">Transferase</keyword>
<reference evidence="11 12" key="1">
    <citation type="journal article" date="2016" name="Nat. Commun.">
        <title>Thousands of microbial genomes shed light on interconnected biogeochemical processes in an aquifer system.</title>
        <authorList>
            <person name="Anantharaman K."/>
            <person name="Brown C.T."/>
            <person name="Hug L.A."/>
            <person name="Sharon I."/>
            <person name="Castelle C.J."/>
            <person name="Probst A.J."/>
            <person name="Thomas B.C."/>
            <person name="Singh A."/>
            <person name="Wilkins M.J."/>
            <person name="Karaoz U."/>
            <person name="Brodie E.L."/>
            <person name="Williams K.H."/>
            <person name="Hubbard S.S."/>
            <person name="Banfield J.F."/>
        </authorList>
    </citation>
    <scope>NUCLEOTIDE SEQUENCE [LARGE SCALE GENOMIC DNA]</scope>
</reference>
<dbReference type="PANTHER" id="PTHR47545">
    <property type="entry name" value="MULTIFUNCTIONAL CCA PROTEIN"/>
    <property type="match status" value="1"/>
</dbReference>
<keyword evidence="7" id="KW-0460">Magnesium</keyword>
<gene>
    <name evidence="11" type="ORF">A3D56_03695</name>
</gene>
<keyword evidence="4" id="KW-0548">Nucleotidyltransferase</keyword>
<evidence type="ECO:0000256" key="9">
    <source>
        <dbReference type="RuleBase" id="RU003953"/>
    </source>
</evidence>
<evidence type="ECO:0000313" key="12">
    <source>
        <dbReference type="Proteomes" id="UP000177943"/>
    </source>
</evidence>
<organism evidence="11 12">
    <name type="scientific">Candidatus Taylorbacteria bacterium RIFCSPHIGHO2_02_FULL_45_35</name>
    <dbReference type="NCBI Taxonomy" id="1802311"/>
    <lineage>
        <taxon>Bacteria</taxon>
        <taxon>Candidatus Tayloriibacteriota</taxon>
    </lineage>
</organism>
<evidence type="ECO:0000256" key="2">
    <source>
        <dbReference type="ARBA" id="ARBA00022679"/>
    </source>
</evidence>
<evidence type="ECO:0000259" key="10">
    <source>
        <dbReference type="SMART" id="SM00471"/>
    </source>
</evidence>
<feature type="domain" description="HD/PDEase" evidence="10">
    <location>
        <begin position="258"/>
        <end position="372"/>
    </location>
</feature>
<dbReference type="GO" id="GO:0016779">
    <property type="term" value="F:nucleotidyltransferase activity"/>
    <property type="evidence" value="ECO:0007669"/>
    <property type="project" value="UniProtKB-KW"/>
</dbReference>
<dbReference type="SUPFAM" id="SSF81301">
    <property type="entry name" value="Nucleotidyltransferase"/>
    <property type="match status" value="1"/>
</dbReference>
<name>A0A1G2MRI2_9BACT</name>
<dbReference type="CDD" id="cd00077">
    <property type="entry name" value="HDc"/>
    <property type="match status" value="1"/>
</dbReference>
<dbReference type="GO" id="GO:0000166">
    <property type="term" value="F:nucleotide binding"/>
    <property type="evidence" value="ECO:0007669"/>
    <property type="project" value="UniProtKB-KW"/>
</dbReference>
<evidence type="ECO:0000256" key="5">
    <source>
        <dbReference type="ARBA" id="ARBA00022723"/>
    </source>
</evidence>
<dbReference type="GO" id="GO:0003723">
    <property type="term" value="F:RNA binding"/>
    <property type="evidence" value="ECO:0007669"/>
    <property type="project" value="UniProtKB-KW"/>
</dbReference>
<dbReference type="InterPro" id="IPR003607">
    <property type="entry name" value="HD/PDEase_dom"/>
</dbReference>
<protein>
    <recommendedName>
        <fullName evidence="10">HD/PDEase domain-containing protein</fullName>
    </recommendedName>
</protein>
<dbReference type="SMART" id="SM00471">
    <property type="entry name" value="HDc"/>
    <property type="match status" value="1"/>
</dbReference>
<dbReference type="Proteomes" id="UP000177943">
    <property type="component" value="Unassembled WGS sequence"/>
</dbReference>
<sequence>MKKENIFLIPDEIASVAKTLENKGFEAYLVGGCVRDLLIGKKPTDWDITTNAKPEEIIASFPKTFYENDYGTVGVVNEETGEESLKVVEITPYRLEAKYSNNRHPDSVTFSKNLEGDLKRRDFTVNAIALKIETGSKGHYKGHLVDPYKGHDDIIQKILKTVGDALERLEEDALRVLRGVRLACQLGFTINITTKEAIKKATPLLKNISKERIRDEFSRILMTNSPLDGLTLSQELGVLPFVLPIIEKGIGVEQNQAHSYDVWEHTLRTVQHAADKKWPLEIRLAALFHDSAKPETRRKSAETGEWTFYGHEVVGARVAAKSLAELRYPKKTIDKVVKLVRWHMFFSDTEQISLSAVRRLVARVGKEDIWDLMNLRICDRIGTGRPKENPYRLRKYKSMIEEVMRDPLSVGMLKIDGTKVIEVTKIPPSPKIGYILHALLEEVLEKPELNIAEYLEKRAPELAILGDKELEKLGVEAKEKKELEEEKNIKEIREKYWVE</sequence>
<dbReference type="Gene3D" id="1.10.3090.10">
    <property type="entry name" value="cca-adding enzyme, domain 2"/>
    <property type="match status" value="1"/>
</dbReference>
<dbReference type="CDD" id="cd05398">
    <property type="entry name" value="NT_ClassII-CCAase"/>
    <property type="match status" value="1"/>
</dbReference>
<keyword evidence="6" id="KW-0547">Nucleotide-binding</keyword>
<comment type="caution">
    <text evidence="11">The sequence shown here is derived from an EMBL/GenBank/DDBJ whole genome shotgun (WGS) entry which is preliminary data.</text>
</comment>
<dbReference type="Pfam" id="PF12627">
    <property type="entry name" value="PolyA_pol_RNAbd"/>
    <property type="match status" value="1"/>
</dbReference>
<keyword evidence="3" id="KW-0819">tRNA processing</keyword>
<evidence type="ECO:0000313" key="11">
    <source>
        <dbReference type="EMBL" id="OHA26354.1"/>
    </source>
</evidence>
<dbReference type="SUPFAM" id="SSF81891">
    <property type="entry name" value="Poly A polymerase C-terminal region-like"/>
    <property type="match status" value="1"/>
</dbReference>
<dbReference type="Gene3D" id="3.30.460.10">
    <property type="entry name" value="Beta Polymerase, domain 2"/>
    <property type="match status" value="1"/>
</dbReference>
<proteinExistence type="inferred from homology"/>
<dbReference type="GO" id="GO:0046872">
    <property type="term" value="F:metal ion binding"/>
    <property type="evidence" value="ECO:0007669"/>
    <property type="project" value="UniProtKB-KW"/>
</dbReference>
<evidence type="ECO:0000256" key="4">
    <source>
        <dbReference type="ARBA" id="ARBA00022695"/>
    </source>
</evidence>
<keyword evidence="8 9" id="KW-0694">RNA-binding</keyword>
<dbReference type="Pfam" id="PF01743">
    <property type="entry name" value="PolyA_pol"/>
    <property type="match status" value="1"/>
</dbReference>
<comment type="cofactor">
    <cofactor evidence="1">
        <name>Mg(2+)</name>
        <dbReference type="ChEBI" id="CHEBI:18420"/>
    </cofactor>
</comment>
<dbReference type="InterPro" id="IPR043519">
    <property type="entry name" value="NT_sf"/>
</dbReference>
<evidence type="ECO:0000256" key="1">
    <source>
        <dbReference type="ARBA" id="ARBA00001946"/>
    </source>
</evidence>
<comment type="similarity">
    <text evidence="9">Belongs to the tRNA nucleotidyltransferase/poly(A) polymerase family.</text>
</comment>
<evidence type="ECO:0000256" key="6">
    <source>
        <dbReference type="ARBA" id="ARBA00022741"/>
    </source>
</evidence>
<dbReference type="InterPro" id="IPR006674">
    <property type="entry name" value="HD_domain"/>
</dbReference>